<dbReference type="RefSeq" id="WP_106582691.1">
    <property type="nucleotide sequence ID" value="NZ_PYGA01000005.1"/>
</dbReference>
<feature type="binding site" evidence="8">
    <location>
        <position position="137"/>
    </location>
    <ligand>
        <name>Zn(2+)</name>
        <dbReference type="ChEBI" id="CHEBI:29105"/>
    </ligand>
</feature>
<keyword evidence="4 5" id="KW-0119">Carbohydrate metabolism</keyword>
<evidence type="ECO:0000313" key="11">
    <source>
        <dbReference type="Proteomes" id="UP000240542"/>
    </source>
</evidence>
<feature type="binding site" evidence="8">
    <location>
        <position position="224"/>
    </location>
    <ligand>
        <name>Zn(2+)</name>
        <dbReference type="ChEBI" id="CHEBI:29105"/>
    </ligand>
</feature>
<dbReference type="EMBL" id="PYGA01000005">
    <property type="protein sequence ID" value="PSK98456.1"/>
    <property type="molecule type" value="Genomic_DNA"/>
</dbReference>
<protein>
    <submittedName>
        <fullName evidence="10">N-acetylglucosamine-6-phosphate deacetylase</fullName>
    </submittedName>
</protein>
<feature type="binding site" evidence="7">
    <location>
        <begin position="316"/>
        <end position="318"/>
    </location>
    <ligand>
        <name>substrate</name>
    </ligand>
</feature>
<evidence type="ECO:0000256" key="4">
    <source>
        <dbReference type="ARBA" id="ARBA00023277"/>
    </source>
</evidence>
<feature type="domain" description="Amidohydrolase-related" evidence="9">
    <location>
        <begin position="63"/>
        <end position="388"/>
    </location>
</feature>
<feature type="binding site" evidence="7">
    <location>
        <begin position="227"/>
        <end position="228"/>
    </location>
    <ligand>
        <name>substrate</name>
    </ligand>
</feature>
<dbReference type="Pfam" id="PF01979">
    <property type="entry name" value="Amidohydro_1"/>
    <property type="match status" value="1"/>
</dbReference>
<dbReference type="Gene3D" id="3.20.20.140">
    <property type="entry name" value="Metal-dependent hydrolases"/>
    <property type="match status" value="1"/>
</dbReference>
<accession>A0A2P8DML1</accession>
<comment type="similarity">
    <text evidence="1 5">Belongs to the metallo-dependent hydrolases superfamily. NagA family.</text>
</comment>
<dbReference type="GO" id="GO:0046872">
    <property type="term" value="F:metal ion binding"/>
    <property type="evidence" value="ECO:0007669"/>
    <property type="project" value="UniProtKB-KW"/>
</dbReference>
<keyword evidence="11" id="KW-1185">Reference proteome</keyword>
<dbReference type="PIRSF" id="PIRSF038994">
    <property type="entry name" value="NagA"/>
    <property type="match status" value="1"/>
</dbReference>
<evidence type="ECO:0000256" key="2">
    <source>
        <dbReference type="ARBA" id="ARBA00022723"/>
    </source>
</evidence>
<dbReference type="AlphaFoldDB" id="A0A2P8DML1"/>
<evidence type="ECO:0000256" key="7">
    <source>
        <dbReference type="PIRSR" id="PIRSR038994-2"/>
    </source>
</evidence>
<organism evidence="10 11">
    <name type="scientific">Murinocardiopsis flavida</name>
    <dbReference type="NCBI Taxonomy" id="645275"/>
    <lineage>
        <taxon>Bacteria</taxon>
        <taxon>Bacillati</taxon>
        <taxon>Actinomycetota</taxon>
        <taxon>Actinomycetes</taxon>
        <taxon>Streptosporangiales</taxon>
        <taxon>Nocardiopsidaceae</taxon>
        <taxon>Murinocardiopsis</taxon>
    </lineage>
</organism>
<keyword evidence="3 5" id="KW-0378">Hydrolase</keyword>
<evidence type="ECO:0000256" key="6">
    <source>
        <dbReference type="PIRSR" id="PIRSR038994-1"/>
    </source>
</evidence>
<dbReference type="InterPro" id="IPR003764">
    <property type="entry name" value="GlcNAc_6-P_deAcase"/>
</dbReference>
<evidence type="ECO:0000256" key="8">
    <source>
        <dbReference type="PIRSR" id="PIRSR038994-3"/>
    </source>
</evidence>
<dbReference type="GO" id="GO:0008448">
    <property type="term" value="F:N-acetylglucosamine-6-phosphate deacetylase activity"/>
    <property type="evidence" value="ECO:0007669"/>
    <property type="project" value="InterPro"/>
</dbReference>
<evidence type="ECO:0000259" key="9">
    <source>
        <dbReference type="Pfam" id="PF01979"/>
    </source>
</evidence>
<reference evidence="10 11" key="1">
    <citation type="submission" date="2018-03" db="EMBL/GenBank/DDBJ databases">
        <title>Genomic Encyclopedia of Archaeal and Bacterial Type Strains, Phase II (KMG-II): from individual species to whole genera.</title>
        <authorList>
            <person name="Goeker M."/>
        </authorList>
    </citation>
    <scope>NUCLEOTIDE SEQUENCE [LARGE SCALE GENOMIC DNA]</scope>
    <source>
        <strain evidence="10 11">DSM 45312</strain>
    </source>
</reference>
<feature type="binding site" evidence="7">
    <location>
        <position position="235"/>
    </location>
    <ligand>
        <name>substrate</name>
    </ligand>
</feature>
<feature type="binding site" evidence="8">
    <location>
        <position position="203"/>
    </location>
    <ligand>
        <name>Zn(2+)</name>
        <dbReference type="ChEBI" id="CHEBI:29105"/>
    </ligand>
</feature>
<dbReference type="NCBIfam" id="TIGR00221">
    <property type="entry name" value="nagA"/>
    <property type="match status" value="1"/>
</dbReference>
<gene>
    <name evidence="10" type="ORF">CLV63_105130</name>
</gene>
<dbReference type="PANTHER" id="PTHR11113:SF14">
    <property type="entry name" value="N-ACETYLGLUCOSAMINE-6-PHOSPHATE DEACETYLASE"/>
    <property type="match status" value="1"/>
</dbReference>
<feature type="active site" description="Proton donor/acceptor" evidence="6">
    <location>
        <position position="282"/>
    </location>
</feature>
<dbReference type="SUPFAM" id="SSF51556">
    <property type="entry name" value="Metallo-dependent hydrolases"/>
    <property type="match status" value="1"/>
</dbReference>
<sequence>MPVPPAPPYPLPATVLSGARLVLPDRVVPRGWVRIAGDRIAAMGEGDPPRELAAAHRPLDGATLLPGFVDLHCHGGGGAAFADGPEAARAAAAFHRAHGTTTLIASLVTGPAETMAAAAAMLAALPADIGIAGVHLEGPFLSRARCGAQDPRYLRAPDRGLLADLLTAGAGAVRAVTLAPELGGAFDLIADLRGAGLIAAVGHTDADFDTARGAIDAGARLATHLFNGMAPVAHRAPGAALAALLDDRVVVELINDGAHLHPAVVQTALRTAGPDRAALVTDAMAAAGMPDGGYRLGTQDVVVRAGSAWLADGSSLAGSTLTMDAAVRRTAALGVGLRAAAHAAATVPARLLGMADSTGALRPGLRADIAVAGPDLRVRAVIAGGRPVHDPEGLLA</sequence>
<evidence type="ECO:0000313" key="10">
    <source>
        <dbReference type="EMBL" id="PSK98456.1"/>
    </source>
</evidence>
<dbReference type="PANTHER" id="PTHR11113">
    <property type="entry name" value="N-ACETYLGLUCOSAMINE-6-PHOSPHATE DEACETYLASE"/>
    <property type="match status" value="1"/>
</dbReference>
<name>A0A2P8DML1_9ACTN</name>
<dbReference type="SUPFAM" id="SSF51338">
    <property type="entry name" value="Composite domain of metallo-dependent hydrolases"/>
    <property type="match status" value="1"/>
</dbReference>
<comment type="cofactor">
    <cofactor evidence="8">
        <name>a divalent metal cation</name>
        <dbReference type="ChEBI" id="CHEBI:60240"/>
    </cofactor>
    <text evidence="8">Binds 1 divalent metal cation per subunit.</text>
</comment>
<comment type="caution">
    <text evidence="10">The sequence shown here is derived from an EMBL/GenBank/DDBJ whole genome shotgun (WGS) entry which is preliminary data.</text>
</comment>
<dbReference type="GO" id="GO:0006046">
    <property type="term" value="P:N-acetylglucosamine catabolic process"/>
    <property type="evidence" value="ECO:0007669"/>
    <property type="project" value="TreeGrafter"/>
</dbReference>
<evidence type="ECO:0000256" key="5">
    <source>
        <dbReference type="PIRNR" id="PIRNR038994"/>
    </source>
</evidence>
<keyword evidence="2 8" id="KW-0479">Metal-binding</keyword>
<feature type="binding site" evidence="7">
    <location>
        <position position="148"/>
    </location>
    <ligand>
        <name>substrate</name>
    </ligand>
</feature>
<dbReference type="InterPro" id="IPR006680">
    <property type="entry name" value="Amidohydro-rel"/>
</dbReference>
<feature type="binding site" evidence="7">
    <location>
        <position position="259"/>
    </location>
    <ligand>
        <name>substrate</name>
    </ligand>
</feature>
<evidence type="ECO:0000256" key="1">
    <source>
        <dbReference type="ARBA" id="ARBA00010716"/>
    </source>
</evidence>
<dbReference type="InterPro" id="IPR011059">
    <property type="entry name" value="Metal-dep_hydrolase_composite"/>
</dbReference>
<evidence type="ECO:0000256" key="3">
    <source>
        <dbReference type="ARBA" id="ARBA00022801"/>
    </source>
</evidence>
<dbReference type="InterPro" id="IPR032466">
    <property type="entry name" value="Metal_Hydrolase"/>
</dbReference>
<proteinExistence type="inferred from homology"/>
<dbReference type="Proteomes" id="UP000240542">
    <property type="component" value="Unassembled WGS sequence"/>
</dbReference>
<dbReference type="Gene3D" id="2.30.40.10">
    <property type="entry name" value="Urease, subunit C, domain 1"/>
    <property type="match status" value="1"/>
</dbReference>
<dbReference type="OrthoDB" id="9776488at2"/>